<evidence type="ECO:0000256" key="3">
    <source>
        <dbReference type="PROSITE-ProRule" id="PRU00191"/>
    </source>
</evidence>
<organism evidence="10">
    <name type="scientific">Salpingoeca rosetta (strain ATCC 50818 / BSB-021)</name>
    <dbReference type="NCBI Taxonomy" id="946362"/>
    <lineage>
        <taxon>Eukaryota</taxon>
        <taxon>Choanoflagellata</taxon>
        <taxon>Craspedida</taxon>
        <taxon>Salpingoecidae</taxon>
        <taxon>Salpingoeca</taxon>
    </lineage>
</organism>
<dbReference type="Pfam" id="PF00169">
    <property type="entry name" value="PH"/>
    <property type="match status" value="1"/>
</dbReference>
<dbReference type="Gene3D" id="2.30.30.40">
    <property type="entry name" value="SH3 Domains"/>
    <property type="match status" value="1"/>
</dbReference>
<evidence type="ECO:0000313" key="9">
    <source>
        <dbReference type="EMBL" id="EGD83512.1"/>
    </source>
</evidence>
<feature type="compositionally biased region" description="Acidic residues" evidence="5">
    <location>
        <begin position="571"/>
        <end position="580"/>
    </location>
</feature>
<dbReference type="PRINTS" id="PR00401">
    <property type="entry name" value="SH2DOMAIN"/>
</dbReference>
<dbReference type="InterPro" id="IPR036028">
    <property type="entry name" value="SH3-like_dom_sf"/>
</dbReference>
<dbReference type="InterPro" id="IPR001452">
    <property type="entry name" value="SH3_domain"/>
</dbReference>
<evidence type="ECO:0000259" key="6">
    <source>
        <dbReference type="PROSITE" id="PS50001"/>
    </source>
</evidence>
<evidence type="ECO:0000313" key="10">
    <source>
        <dbReference type="Proteomes" id="UP000007799"/>
    </source>
</evidence>
<feature type="domain" description="SH2" evidence="6">
    <location>
        <begin position="175"/>
        <end position="254"/>
    </location>
</feature>
<dbReference type="AlphaFoldDB" id="F2U6N0"/>
<accession>F2U6N0</accession>
<dbReference type="InterPro" id="IPR000980">
    <property type="entry name" value="SH2"/>
</dbReference>
<dbReference type="eggNOG" id="KOG3751">
    <property type="taxonomic scope" value="Eukaryota"/>
</dbReference>
<feature type="compositionally biased region" description="Low complexity" evidence="5">
    <location>
        <begin position="518"/>
        <end position="532"/>
    </location>
</feature>
<feature type="region of interest" description="Disordered" evidence="5">
    <location>
        <begin position="556"/>
        <end position="600"/>
    </location>
</feature>
<dbReference type="PROSITE" id="PS50002">
    <property type="entry name" value="SH3"/>
    <property type="match status" value="1"/>
</dbReference>
<dbReference type="SMART" id="SM00233">
    <property type="entry name" value="PH"/>
    <property type="match status" value="1"/>
</dbReference>
<dbReference type="InterPro" id="IPR051707">
    <property type="entry name" value="PI-Interact_SigTrans_Reg"/>
</dbReference>
<dbReference type="GeneID" id="16075594"/>
<keyword evidence="1 4" id="KW-0728">SH3 domain</keyword>
<dbReference type="SUPFAM" id="SSF55550">
    <property type="entry name" value="SH2 domain"/>
    <property type="match status" value="1"/>
</dbReference>
<feature type="compositionally biased region" description="Basic and acidic residues" evidence="5">
    <location>
        <begin position="447"/>
        <end position="459"/>
    </location>
</feature>
<feature type="domain" description="PH" evidence="8">
    <location>
        <begin position="5"/>
        <end position="109"/>
    </location>
</feature>
<dbReference type="SMART" id="SM00252">
    <property type="entry name" value="SH2"/>
    <property type="match status" value="1"/>
</dbReference>
<dbReference type="FunFam" id="2.30.29.30:FF:000286">
    <property type="entry name" value="PH-protein kinase domain containing protein"/>
    <property type="match status" value="1"/>
</dbReference>
<dbReference type="PROSITE" id="PS50003">
    <property type="entry name" value="PH_DOMAIN"/>
    <property type="match status" value="1"/>
</dbReference>
<dbReference type="Gene3D" id="3.30.505.10">
    <property type="entry name" value="SH2 domain"/>
    <property type="match status" value="1"/>
</dbReference>
<dbReference type="InterPro" id="IPR036860">
    <property type="entry name" value="SH2_dom_sf"/>
</dbReference>
<feature type="compositionally biased region" description="Low complexity" evidence="5">
    <location>
        <begin position="581"/>
        <end position="598"/>
    </location>
</feature>
<dbReference type="RefSeq" id="XP_004995016.1">
    <property type="nucleotide sequence ID" value="XM_004994959.1"/>
</dbReference>
<name>F2U6N0_SALR5</name>
<reference evidence="9" key="1">
    <citation type="submission" date="2009-08" db="EMBL/GenBank/DDBJ databases">
        <title>Annotation of Salpingoeca rosetta.</title>
        <authorList>
            <consortium name="The Broad Institute Genome Sequencing Platform"/>
            <person name="Russ C."/>
            <person name="Cuomo C."/>
            <person name="Burger G."/>
            <person name="Gray M.W."/>
            <person name="Holland P.W.H."/>
            <person name="King N."/>
            <person name="Lang F.B.F."/>
            <person name="Roger A.J."/>
            <person name="Ruiz-Trillo I."/>
            <person name="Young S.K."/>
            <person name="Zeng Q."/>
            <person name="Gargeya S."/>
            <person name="Alvarado L."/>
            <person name="Berlin A."/>
            <person name="Chapman S.B."/>
            <person name="Chen Z."/>
            <person name="Freedman E."/>
            <person name="Gellesch M."/>
            <person name="Goldberg J."/>
            <person name="Griggs A."/>
            <person name="Gujja S."/>
            <person name="Heilman E."/>
            <person name="Heiman D."/>
            <person name="Howarth C."/>
            <person name="Mehta T."/>
            <person name="Neiman D."/>
            <person name="Pearson M."/>
            <person name="Roberts A."/>
            <person name="Saif S."/>
            <person name="Shea T."/>
            <person name="Shenoy N."/>
            <person name="Sisk P."/>
            <person name="Stolte C."/>
            <person name="Sykes S."/>
            <person name="White J."/>
            <person name="Yandava C."/>
            <person name="Haas B."/>
            <person name="Nusbaum C."/>
            <person name="Birren B."/>
        </authorList>
    </citation>
    <scope>NUCLEOTIDE SEQUENCE [LARGE SCALE GENOMIC DNA]</scope>
    <source>
        <strain evidence="9">ATCC 50818</strain>
    </source>
</reference>
<evidence type="ECO:0000256" key="4">
    <source>
        <dbReference type="PROSITE-ProRule" id="PRU00192"/>
    </source>
</evidence>
<dbReference type="PANTHER" id="PTHR14336">
    <property type="entry name" value="TANDEM PH DOMAIN CONTAINING PROTEIN"/>
    <property type="match status" value="1"/>
</dbReference>
<dbReference type="InterPro" id="IPR011993">
    <property type="entry name" value="PH-like_dom_sf"/>
</dbReference>
<keyword evidence="10" id="KW-1185">Reference proteome</keyword>
<evidence type="ECO:0000256" key="1">
    <source>
        <dbReference type="ARBA" id="ARBA00022443"/>
    </source>
</evidence>
<evidence type="ECO:0000256" key="2">
    <source>
        <dbReference type="ARBA" id="ARBA00022999"/>
    </source>
</evidence>
<dbReference type="SMART" id="SM00326">
    <property type="entry name" value="SH3"/>
    <property type="match status" value="1"/>
</dbReference>
<dbReference type="SUPFAM" id="SSF50044">
    <property type="entry name" value="SH3-domain"/>
    <property type="match status" value="1"/>
</dbReference>
<dbReference type="SUPFAM" id="SSF50729">
    <property type="entry name" value="PH domain-like"/>
    <property type="match status" value="1"/>
</dbReference>
<dbReference type="InParanoid" id="F2U6N0"/>
<dbReference type="Gene3D" id="2.30.29.30">
    <property type="entry name" value="Pleckstrin-homology domain (PH domain)/Phosphotyrosine-binding domain (PTB)"/>
    <property type="match status" value="1"/>
</dbReference>
<dbReference type="EMBL" id="GL832963">
    <property type="protein sequence ID" value="EGD83512.1"/>
    <property type="molecule type" value="Genomic_DNA"/>
</dbReference>
<dbReference type="Proteomes" id="UP000007799">
    <property type="component" value="Unassembled WGS sequence"/>
</dbReference>
<evidence type="ECO:0000256" key="5">
    <source>
        <dbReference type="SAM" id="MobiDB-lite"/>
    </source>
</evidence>
<dbReference type="InterPro" id="IPR001849">
    <property type="entry name" value="PH_domain"/>
</dbReference>
<sequence length="711" mass="77263">MNDDAIVKQGWLRKSPPAGVMKAWKKRYFCLKRKTAQGAARLEYYAETNKAARGVIDLRTCISIEEAHHEPEKSRYNFRIVTQGRTYTLQAPSYDEMKEWMKVICDEVFPPDDGRAKTATLPKQQPPAMAARAQLAVPTQDAPRRTSISFKRRPVVAPGPRAKPHHPQPSPSCPWLYGKISRQQTESLLADYGLQDGLFLVRESSQPGAFAISVCYKGKVVHHLVRPLPTGTFQVNEHECGECTSLDEVIDYLETPKGPPLNWRYELKVCPKTYDEQQTGGADKPPAEMPPLPPRTDGVQNATDPAGSGRSFPATLLNVRSTNPLSVAQGAPCMVRIGAGAVTLVDSTTSLDACTWPITSIFDFGVEPAQGSFFLRSNDDQCGGEFHFQSQSAFDMLALLRQQLPPMSRQASVKPPVAKKPPPRPGKTATLPKHAAIAEEPGSQYEKPIDAAEMMKPDTSKPMPPPITAEKPSASALKNDSLKQSLAGVLQGQAETLRSGGPRAPLRRPESYIEPDADAATPTAAATSSSSSKRTSVADIGVAIPGVGAFDITKARSGLKKTQAQQQPEAIAEEQEEPAAEDPSQQQPQQPQEAVRPALTPQTAVDAEDMGEEYLAGCDFTPGPEAVDRLAFEEGQIILILKKPNENWWLGRLGDKEGWVPASFMDPLDADPMLDAMDEDPAIAQAMAAVQNADAALQRLGSRAQELSLNQ</sequence>
<protein>
    <submittedName>
        <fullName evidence="9">Uncharacterized protein</fullName>
    </submittedName>
</protein>
<feature type="domain" description="SH3" evidence="7">
    <location>
        <begin position="609"/>
        <end position="670"/>
    </location>
</feature>
<evidence type="ECO:0000259" key="8">
    <source>
        <dbReference type="PROSITE" id="PS50003"/>
    </source>
</evidence>
<keyword evidence="2 3" id="KW-0727">SH2 domain</keyword>
<evidence type="ECO:0000259" key="7">
    <source>
        <dbReference type="PROSITE" id="PS50002"/>
    </source>
</evidence>
<dbReference type="KEGG" id="sre:PTSG_04120"/>
<dbReference type="OrthoDB" id="5977126at2759"/>
<gene>
    <name evidence="9" type="ORF">PTSG_04120</name>
</gene>
<dbReference type="CDD" id="cd11856">
    <property type="entry name" value="SH3_p47phox_like"/>
    <property type="match status" value="1"/>
</dbReference>
<proteinExistence type="predicted"/>
<dbReference type="CDD" id="cd00173">
    <property type="entry name" value="SH2"/>
    <property type="match status" value="1"/>
</dbReference>
<dbReference type="PROSITE" id="PS50001">
    <property type="entry name" value="SH2"/>
    <property type="match status" value="1"/>
</dbReference>
<feature type="region of interest" description="Disordered" evidence="5">
    <location>
        <begin position="274"/>
        <end position="312"/>
    </location>
</feature>
<dbReference type="Pfam" id="PF00017">
    <property type="entry name" value="SH2"/>
    <property type="match status" value="1"/>
</dbReference>
<dbReference type="Pfam" id="PF00018">
    <property type="entry name" value="SH3_1"/>
    <property type="match status" value="1"/>
</dbReference>
<feature type="region of interest" description="Disordered" evidence="5">
    <location>
        <begin position="407"/>
        <end position="537"/>
    </location>
</feature>